<evidence type="ECO:0000256" key="2">
    <source>
        <dbReference type="ARBA" id="ARBA00022475"/>
    </source>
</evidence>
<dbReference type="PANTHER" id="PTHR20855:SF3">
    <property type="entry name" value="LD03007P"/>
    <property type="match status" value="1"/>
</dbReference>
<name>A0A9D4TPR6_CHLVU</name>
<feature type="transmembrane region" description="Helical" evidence="8">
    <location>
        <begin position="68"/>
        <end position="89"/>
    </location>
</feature>
<feature type="transmembrane region" description="Helical" evidence="8">
    <location>
        <begin position="221"/>
        <end position="241"/>
    </location>
</feature>
<dbReference type="AlphaFoldDB" id="A0A9D4TPR6"/>
<feature type="transmembrane region" description="Helical" evidence="8">
    <location>
        <begin position="187"/>
        <end position="206"/>
    </location>
</feature>
<proteinExistence type="predicted"/>
<reference evidence="9" key="2">
    <citation type="submission" date="2020-11" db="EMBL/GenBank/DDBJ databases">
        <authorList>
            <person name="Cecchin M."/>
            <person name="Marcolungo L."/>
            <person name="Rossato M."/>
            <person name="Girolomoni L."/>
            <person name="Cosentino E."/>
            <person name="Cuine S."/>
            <person name="Li-Beisson Y."/>
            <person name="Delledonne M."/>
            <person name="Ballottari M."/>
        </authorList>
    </citation>
    <scope>NUCLEOTIDE SEQUENCE</scope>
    <source>
        <strain evidence="9">211/11P</strain>
        <tissue evidence="9">Whole cell</tissue>
    </source>
</reference>
<reference evidence="9" key="1">
    <citation type="journal article" date="2019" name="Plant J.">
        <title>Chlorella vulgaris genome assembly and annotation reveals the molecular basis for metabolic acclimation to high light conditions.</title>
        <authorList>
            <person name="Cecchin M."/>
            <person name="Marcolungo L."/>
            <person name="Rossato M."/>
            <person name="Girolomoni L."/>
            <person name="Cosentino E."/>
            <person name="Cuine S."/>
            <person name="Li-Beisson Y."/>
            <person name="Delledonne M."/>
            <person name="Ballottari M."/>
        </authorList>
    </citation>
    <scope>NUCLEOTIDE SEQUENCE</scope>
    <source>
        <strain evidence="9">211/11P</strain>
    </source>
</reference>
<feature type="transmembrane region" description="Helical" evidence="8">
    <location>
        <begin position="109"/>
        <end position="127"/>
    </location>
</feature>
<comment type="caution">
    <text evidence="9">The sequence shown here is derived from an EMBL/GenBank/DDBJ whole genome shotgun (WGS) entry which is preliminary data.</text>
</comment>
<dbReference type="OrthoDB" id="186812at2759"/>
<keyword evidence="5 8" id="KW-0472">Membrane</keyword>
<organism evidence="9 10">
    <name type="scientific">Chlorella vulgaris</name>
    <name type="common">Green alga</name>
    <dbReference type="NCBI Taxonomy" id="3077"/>
    <lineage>
        <taxon>Eukaryota</taxon>
        <taxon>Viridiplantae</taxon>
        <taxon>Chlorophyta</taxon>
        <taxon>core chlorophytes</taxon>
        <taxon>Trebouxiophyceae</taxon>
        <taxon>Chlorellales</taxon>
        <taxon>Chlorellaceae</taxon>
        <taxon>Chlorella clade</taxon>
        <taxon>Chlorella</taxon>
    </lineage>
</organism>
<dbReference type="EMBL" id="SIDB01000006">
    <property type="protein sequence ID" value="KAI3431457.1"/>
    <property type="molecule type" value="Genomic_DNA"/>
</dbReference>
<evidence type="ECO:0000256" key="5">
    <source>
        <dbReference type="ARBA" id="ARBA00023136"/>
    </source>
</evidence>
<dbReference type="InterPro" id="IPR005744">
    <property type="entry name" value="Hy-lIII"/>
</dbReference>
<evidence type="ECO:0000256" key="1">
    <source>
        <dbReference type="ARBA" id="ARBA00004651"/>
    </source>
</evidence>
<evidence type="ECO:0000256" key="4">
    <source>
        <dbReference type="ARBA" id="ARBA00022989"/>
    </source>
</evidence>
<keyword evidence="6" id="KW-0862">Zinc</keyword>
<keyword evidence="10" id="KW-1185">Reference proteome</keyword>
<feature type="transmembrane region" description="Helical" evidence="8">
    <location>
        <begin position="44"/>
        <end position="61"/>
    </location>
</feature>
<evidence type="ECO:0008006" key="11">
    <source>
        <dbReference type="Google" id="ProtNLM"/>
    </source>
</evidence>
<feature type="compositionally biased region" description="Low complexity" evidence="7">
    <location>
        <begin position="9"/>
        <end position="25"/>
    </location>
</feature>
<dbReference type="GO" id="GO:0009744">
    <property type="term" value="P:response to sucrose"/>
    <property type="evidence" value="ECO:0007669"/>
    <property type="project" value="UniProtKB-ARBA"/>
</dbReference>
<dbReference type="PANTHER" id="PTHR20855">
    <property type="entry name" value="ADIPOR/PROGESTIN RECEPTOR-RELATED"/>
    <property type="match status" value="1"/>
</dbReference>
<gene>
    <name evidence="9" type="ORF">D9Q98_004509</name>
</gene>
<evidence type="ECO:0000256" key="3">
    <source>
        <dbReference type="ARBA" id="ARBA00022692"/>
    </source>
</evidence>
<dbReference type="InterPro" id="IPR004254">
    <property type="entry name" value="AdipoR/HlyIII-related"/>
</dbReference>
<keyword evidence="2" id="KW-1003">Cell membrane</keyword>
<feature type="transmembrane region" description="Helical" evidence="8">
    <location>
        <begin position="134"/>
        <end position="153"/>
    </location>
</feature>
<evidence type="ECO:0000256" key="6">
    <source>
        <dbReference type="PIRSR" id="PIRSR604254-1"/>
    </source>
</evidence>
<keyword evidence="3 8" id="KW-0812">Transmembrane</keyword>
<dbReference type="GO" id="GO:0046872">
    <property type="term" value="F:metal ion binding"/>
    <property type="evidence" value="ECO:0007669"/>
    <property type="project" value="UniProtKB-KW"/>
</dbReference>
<evidence type="ECO:0000256" key="8">
    <source>
        <dbReference type="SAM" id="Phobius"/>
    </source>
</evidence>
<evidence type="ECO:0000313" key="9">
    <source>
        <dbReference type="EMBL" id="KAI3431457.1"/>
    </source>
</evidence>
<feature type="transmembrane region" description="Helical" evidence="8">
    <location>
        <begin position="159"/>
        <end position="175"/>
    </location>
</feature>
<feature type="region of interest" description="Disordered" evidence="7">
    <location>
        <begin position="1"/>
        <end position="25"/>
    </location>
</feature>
<dbReference type="GO" id="GO:0140911">
    <property type="term" value="F:pore-forming activity"/>
    <property type="evidence" value="ECO:0007669"/>
    <property type="project" value="InterPro"/>
</dbReference>
<dbReference type="Pfam" id="PF03006">
    <property type="entry name" value="HlyIII"/>
    <property type="match status" value="1"/>
</dbReference>
<dbReference type="Proteomes" id="UP001055712">
    <property type="component" value="Unassembled WGS sequence"/>
</dbReference>
<comment type="subcellular location">
    <subcellularLocation>
        <location evidence="1">Cell membrane</location>
        <topology evidence="1">Multi-pass membrane protein</topology>
    </subcellularLocation>
</comment>
<evidence type="ECO:0000256" key="7">
    <source>
        <dbReference type="SAM" id="MobiDB-lite"/>
    </source>
</evidence>
<dbReference type="GO" id="GO:0005886">
    <property type="term" value="C:plasma membrane"/>
    <property type="evidence" value="ECO:0007669"/>
    <property type="project" value="UniProtKB-SubCell"/>
</dbReference>
<feature type="binding site" evidence="6">
    <location>
        <position position="90"/>
    </location>
    <ligand>
        <name>Zn(2+)</name>
        <dbReference type="ChEBI" id="CHEBI:29105"/>
    </ligand>
</feature>
<keyword evidence="4 8" id="KW-1133">Transmembrane helix</keyword>
<sequence>MASSLHQRSGAQARSAPPAGPPAASTAEADVDPYVYRPRLRGAIHHYAVFVALAVGILLVVDAQTAKARWGCIVYACSTVAMFGTSATYHRADWGPKGRVVMRRLDHAAIFLLIAGTNTPLALLALTPAHSFRLLCLVWGGAFAGIAQCLFFSRAPKVLAASLYVALGWAVLPFARQYKESLEDLDVALIVAGGIIYSVGALVYAAKRPDPAPAVFGYHEIFHVFVTLAAALHFVAVYRIVNSPLGAAH</sequence>
<evidence type="ECO:0000313" key="10">
    <source>
        <dbReference type="Proteomes" id="UP001055712"/>
    </source>
</evidence>
<protein>
    <recommendedName>
        <fullName evidence="11">Hemolysin III</fullName>
    </recommendedName>
</protein>
<accession>A0A9D4TPR6</accession>
<feature type="binding site" evidence="6">
    <location>
        <position position="223"/>
    </location>
    <ligand>
        <name>Zn(2+)</name>
        <dbReference type="ChEBI" id="CHEBI:29105"/>
    </ligand>
</feature>
<dbReference type="NCBIfam" id="TIGR01065">
    <property type="entry name" value="hlyIII"/>
    <property type="match status" value="1"/>
</dbReference>
<keyword evidence="6" id="KW-0479">Metal-binding</keyword>
<feature type="binding site" evidence="6">
    <location>
        <position position="219"/>
    </location>
    <ligand>
        <name>Zn(2+)</name>
        <dbReference type="ChEBI" id="CHEBI:29105"/>
    </ligand>
</feature>